<dbReference type="STRING" id="180498.A0A067L2N5"/>
<feature type="domain" description="EF-hand" evidence="2">
    <location>
        <begin position="14"/>
        <end position="49"/>
    </location>
</feature>
<dbReference type="InterPro" id="IPR018247">
    <property type="entry name" value="EF_Hand_1_Ca_BS"/>
</dbReference>
<sequence length="93" mass="10656">MACRGRYIDATPAMTKEEFKKWLKRFDTNRDGRISTVELLSAVRSFGGWFGGVQAWWRVRGADANSDGYIDDDELDNLIDFAQKHLGVRVSRN</sequence>
<name>A0A067L2N5_JATCU</name>
<keyword evidence="1" id="KW-0106">Calcium</keyword>
<dbReference type="InterPro" id="IPR002048">
    <property type="entry name" value="EF_hand_dom"/>
</dbReference>
<dbReference type="PROSITE" id="PS00018">
    <property type="entry name" value="EF_HAND_1"/>
    <property type="match status" value="2"/>
</dbReference>
<dbReference type="Pfam" id="PF13405">
    <property type="entry name" value="EF-hand_6"/>
    <property type="match status" value="1"/>
</dbReference>
<dbReference type="PROSITE" id="PS50222">
    <property type="entry name" value="EF_HAND_2"/>
    <property type="match status" value="1"/>
</dbReference>
<accession>A0A067L2N5</accession>
<dbReference type="SUPFAM" id="SSF47473">
    <property type="entry name" value="EF-hand"/>
    <property type="match status" value="1"/>
</dbReference>
<reference evidence="3 4" key="1">
    <citation type="journal article" date="2014" name="PLoS ONE">
        <title>Global Analysis of Gene Expression Profiles in Physic Nut (Jatropha curcas L.) Seedlings Exposed to Salt Stress.</title>
        <authorList>
            <person name="Zhang L."/>
            <person name="Zhang C."/>
            <person name="Wu P."/>
            <person name="Chen Y."/>
            <person name="Li M."/>
            <person name="Jiang H."/>
            <person name="Wu G."/>
        </authorList>
    </citation>
    <scope>NUCLEOTIDE SEQUENCE [LARGE SCALE GENOMIC DNA]</scope>
    <source>
        <strain evidence="4">cv. GZQX0401</strain>
        <tissue evidence="3">Young leaves</tissue>
    </source>
</reference>
<evidence type="ECO:0000259" key="2">
    <source>
        <dbReference type="PROSITE" id="PS50222"/>
    </source>
</evidence>
<evidence type="ECO:0000313" key="3">
    <source>
        <dbReference type="EMBL" id="KDP38364.1"/>
    </source>
</evidence>
<dbReference type="Pfam" id="PF13202">
    <property type="entry name" value="EF-hand_5"/>
    <property type="match status" value="1"/>
</dbReference>
<dbReference type="Gene3D" id="1.10.238.10">
    <property type="entry name" value="EF-hand"/>
    <property type="match status" value="1"/>
</dbReference>
<evidence type="ECO:0000313" key="4">
    <source>
        <dbReference type="Proteomes" id="UP000027138"/>
    </source>
</evidence>
<protein>
    <recommendedName>
        <fullName evidence="2">EF-hand domain-containing protein</fullName>
    </recommendedName>
</protein>
<dbReference type="EMBL" id="KK914362">
    <property type="protein sequence ID" value="KDP38364.1"/>
    <property type="molecule type" value="Genomic_DNA"/>
</dbReference>
<gene>
    <name evidence="3" type="ORF">JCGZ_04289</name>
</gene>
<organism evidence="3 4">
    <name type="scientific">Jatropha curcas</name>
    <name type="common">Barbados nut</name>
    <dbReference type="NCBI Taxonomy" id="180498"/>
    <lineage>
        <taxon>Eukaryota</taxon>
        <taxon>Viridiplantae</taxon>
        <taxon>Streptophyta</taxon>
        <taxon>Embryophyta</taxon>
        <taxon>Tracheophyta</taxon>
        <taxon>Spermatophyta</taxon>
        <taxon>Magnoliopsida</taxon>
        <taxon>eudicotyledons</taxon>
        <taxon>Gunneridae</taxon>
        <taxon>Pentapetalae</taxon>
        <taxon>rosids</taxon>
        <taxon>fabids</taxon>
        <taxon>Malpighiales</taxon>
        <taxon>Euphorbiaceae</taxon>
        <taxon>Crotonoideae</taxon>
        <taxon>Jatropheae</taxon>
        <taxon>Jatropha</taxon>
    </lineage>
</organism>
<dbReference type="AlphaFoldDB" id="A0A067L2N5"/>
<proteinExistence type="predicted"/>
<dbReference type="Proteomes" id="UP000027138">
    <property type="component" value="Unassembled WGS sequence"/>
</dbReference>
<dbReference type="SMART" id="SM00054">
    <property type="entry name" value="EFh"/>
    <property type="match status" value="1"/>
</dbReference>
<evidence type="ECO:0000256" key="1">
    <source>
        <dbReference type="ARBA" id="ARBA00022837"/>
    </source>
</evidence>
<dbReference type="InterPro" id="IPR011992">
    <property type="entry name" value="EF-hand-dom_pair"/>
</dbReference>
<keyword evidence="4" id="KW-1185">Reference proteome</keyword>
<dbReference type="OrthoDB" id="26525at2759"/>
<dbReference type="GO" id="GO:0005509">
    <property type="term" value="F:calcium ion binding"/>
    <property type="evidence" value="ECO:0007669"/>
    <property type="project" value="InterPro"/>
</dbReference>